<dbReference type="Proteomes" id="UP000299102">
    <property type="component" value="Unassembled WGS sequence"/>
</dbReference>
<keyword evidence="3" id="KW-1185">Reference proteome</keyword>
<evidence type="ECO:0000313" key="3">
    <source>
        <dbReference type="Proteomes" id="UP000299102"/>
    </source>
</evidence>
<name>A0A4C1Y431_EUMVA</name>
<dbReference type="EMBL" id="BGZK01001050">
    <property type="protein sequence ID" value="GBP69734.1"/>
    <property type="molecule type" value="Genomic_DNA"/>
</dbReference>
<comment type="caution">
    <text evidence="2">The sequence shown here is derived from an EMBL/GenBank/DDBJ whole genome shotgun (WGS) entry which is preliminary data.</text>
</comment>
<evidence type="ECO:0000256" key="1">
    <source>
        <dbReference type="SAM" id="MobiDB-lite"/>
    </source>
</evidence>
<protein>
    <submittedName>
        <fullName evidence="2">Uncharacterized protein</fullName>
    </submittedName>
</protein>
<reference evidence="2 3" key="1">
    <citation type="journal article" date="2019" name="Commun. Biol.">
        <title>The bagworm genome reveals a unique fibroin gene that provides high tensile strength.</title>
        <authorList>
            <person name="Kono N."/>
            <person name="Nakamura H."/>
            <person name="Ohtoshi R."/>
            <person name="Tomita M."/>
            <person name="Numata K."/>
            <person name="Arakawa K."/>
        </authorList>
    </citation>
    <scope>NUCLEOTIDE SEQUENCE [LARGE SCALE GENOMIC DNA]</scope>
</reference>
<dbReference type="AlphaFoldDB" id="A0A4C1Y431"/>
<accession>A0A4C1Y431</accession>
<evidence type="ECO:0000313" key="2">
    <source>
        <dbReference type="EMBL" id="GBP69734.1"/>
    </source>
</evidence>
<feature type="region of interest" description="Disordered" evidence="1">
    <location>
        <begin position="33"/>
        <end position="52"/>
    </location>
</feature>
<proteinExistence type="predicted"/>
<gene>
    <name evidence="2" type="ORF">EVAR_79969_1</name>
</gene>
<organism evidence="2 3">
    <name type="scientific">Eumeta variegata</name>
    <name type="common">Bagworm moth</name>
    <name type="synonym">Eumeta japonica</name>
    <dbReference type="NCBI Taxonomy" id="151549"/>
    <lineage>
        <taxon>Eukaryota</taxon>
        <taxon>Metazoa</taxon>
        <taxon>Ecdysozoa</taxon>
        <taxon>Arthropoda</taxon>
        <taxon>Hexapoda</taxon>
        <taxon>Insecta</taxon>
        <taxon>Pterygota</taxon>
        <taxon>Neoptera</taxon>
        <taxon>Endopterygota</taxon>
        <taxon>Lepidoptera</taxon>
        <taxon>Glossata</taxon>
        <taxon>Ditrysia</taxon>
        <taxon>Tineoidea</taxon>
        <taxon>Psychidae</taxon>
        <taxon>Oiketicinae</taxon>
        <taxon>Eumeta</taxon>
    </lineage>
</organism>
<sequence length="234" mass="25601">MCSILENLSFVRSCERRGDGVANLWRAAAGPPTAERKGCATPIGRGGGRRAGRRRDATQLYFTTSFLSRRVSPFPRRFLRFPAARRCSGRHGDRMHYRSVRHHARPAQTQIFVVVTRAANANTPLYIHSIRVCGQTSVQQTHGESLLFVRRTLGRVILSGAAADPLPFSAHTIRTSPPRRHAAGQRATSKLAAGSERVRVIGEGSTLINGCLSFDEPTPYAGVPDAVLYSIVAK</sequence>